<gene>
    <name evidence="6" type="ORF">CUJ86_08710</name>
</gene>
<accession>A0A483CXP2</accession>
<evidence type="ECO:0000259" key="5">
    <source>
        <dbReference type="PROSITE" id="PS51379"/>
    </source>
</evidence>
<keyword evidence="7" id="KW-1185">Reference proteome</keyword>
<dbReference type="CDD" id="cd10549">
    <property type="entry name" value="MtMvhB_like"/>
    <property type="match status" value="1"/>
</dbReference>
<feature type="domain" description="4Fe-4S ferredoxin-type" evidence="5">
    <location>
        <begin position="37"/>
        <end position="67"/>
    </location>
</feature>
<dbReference type="GO" id="GO:0016491">
    <property type="term" value="F:oxidoreductase activity"/>
    <property type="evidence" value="ECO:0007669"/>
    <property type="project" value="UniProtKB-ARBA"/>
</dbReference>
<protein>
    <submittedName>
        <fullName evidence="6">4Fe-4S ferredoxin</fullName>
    </submittedName>
</protein>
<name>A0A483CXP2_9EURY</name>
<dbReference type="GO" id="GO:0051539">
    <property type="term" value="F:4 iron, 4 sulfur cluster binding"/>
    <property type="evidence" value="ECO:0007669"/>
    <property type="project" value="UniProtKB-KW"/>
</dbReference>
<evidence type="ECO:0000256" key="3">
    <source>
        <dbReference type="ARBA" id="ARBA00023004"/>
    </source>
</evidence>
<sequence>MGLSIVWYVREFLRGEWIKKFFLVKTAPLEDPPYFRGYPALTGKECTHCLSCMMICPTPGAIEVVREGETWVPKIYPGHCIRCGLCVEACPEDVLDAGRVLDTQHTDGTSISVRYQVTVNPDTCVRCGNCVVACPVNKEADPQLGASGTSANDDVIMRIHRGNLWVLHDEKCTGCKTCESVCPTNAIRIARVAEGRQGVDE</sequence>
<dbReference type="Gene3D" id="3.30.70.20">
    <property type="match status" value="3"/>
</dbReference>
<dbReference type="EMBL" id="PGCL01000003">
    <property type="protein sequence ID" value="TAJ44103.1"/>
    <property type="molecule type" value="Genomic_DNA"/>
</dbReference>
<dbReference type="Pfam" id="PF00037">
    <property type="entry name" value="Fer4"/>
    <property type="match status" value="1"/>
</dbReference>
<evidence type="ECO:0000313" key="7">
    <source>
        <dbReference type="Proteomes" id="UP000292580"/>
    </source>
</evidence>
<dbReference type="InterPro" id="IPR017900">
    <property type="entry name" value="4Fe4S_Fe_S_CS"/>
</dbReference>
<feature type="domain" description="4Fe-4S ferredoxin-type" evidence="5">
    <location>
        <begin position="71"/>
        <end position="100"/>
    </location>
</feature>
<evidence type="ECO:0000313" key="6">
    <source>
        <dbReference type="EMBL" id="TAJ44103.1"/>
    </source>
</evidence>
<feature type="domain" description="4Fe-4S ferredoxin-type" evidence="5">
    <location>
        <begin position="163"/>
        <end position="192"/>
    </location>
</feature>
<dbReference type="PROSITE" id="PS00198">
    <property type="entry name" value="4FE4S_FER_1"/>
    <property type="match status" value="3"/>
</dbReference>
<dbReference type="AlphaFoldDB" id="A0A483CXP2"/>
<keyword evidence="1" id="KW-0004">4Fe-4S</keyword>
<dbReference type="InterPro" id="IPR017896">
    <property type="entry name" value="4Fe4S_Fe-S-bd"/>
</dbReference>
<dbReference type="Pfam" id="PF12838">
    <property type="entry name" value="Fer4_7"/>
    <property type="match status" value="1"/>
</dbReference>
<reference evidence="6 7" key="1">
    <citation type="submission" date="2017-11" db="EMBL/GenBank/DDBJ databases">
        <title>Isolation and Characterization of Methanofollis Species from Methane Seep Offshore SW Taiwan.</title>
        <authorList>
            <person name="Teng N.-H."/>
            <person name="Lai M.-C."/>
            <person name="Chen S.-C."/>
        </authorList>
    </citation>
    <scope>NUCLEOTIDE SEQUENCE [LARGE SCALE GENOMIC DNA]</scope>
    <source>
        <strain evidence="6 7">FWC-SCC2</strain>
    </source>
</reference>
<evidence type="ECO:0000256" key="4">
    <source>
        <dbReference type="ARBA" id="ARBA00023014"/>
    </source>
</evidence>
<dbReference type="PANTHER" id="PTHR43687">
    <property type="entry name" value="ADENYLYLSULFATE REDUCTASE, BETA SUBUNIT"/>
    <property type="match status" value="1"/>
</dbReference>
<dbReference type="PROSITE" id="PS51379">
    <property type="entry name" value="4FE4S_FER_2"/>
    <property type="match status" value="4"/>
</dbReference>
<organism evidence="6 7">
    <name type="scientific">Methanofollis fontis</name>
    <dbReference type="NCBI Taxonomy" id="2052832"/>
    <lineage>
        <taxon>Archaea</taxon>
        <taxon>Methanobacteriati</taxon>
        <taxon>Methanobacteriota</taxon>
        <taxon>Stenosarchaea group</taxon>
        <taxon>Methanomicrobia</taxon>
        <taxon>Methanomicrobiales</taxon>
        <taxon>Methanomicrobiaceae</taxon>
        <taxon>Methanofollis</taxon>
    </lineage>
</organism>
<dbReference type="RefSeq" id="WP_207231401.1">
    <property type="nucleotide sequence ID" value="NZ_PGCL01000003.1"/>
</dbReference>
<keyword evidence="2" id="KW-0479">Metal-binding</keyword>
<dbReference type="Pfam" id="PF12800">
    <property type="entry name" value="Fer4_4"/>
    <property type="match status" value="1"/>
</dbReference>
<keyword evidence="3" id="KW-0408">Iron</keyword>
<proteinExistence type="predicted"/>
<dbReference type="OrthoDB" id="23478at2157"/>
<dbReference type="GO" id="GO:0046872">
    <property type="term" value="F:metal ion binding"/>
    <property type="evidence" value="ECO:0007669"/>
    <property type="project" value="UniProtKB-KW"/>
</dbReference>
<dbReference type="SUPFAM" id="SSF54862">
    <property type="entry name" value="4Fe-4S ferredoxins"/>
    <property type="match status" value="1"/>
</dbReference>
<keyword evidence="4" id="KW-0411">Iron-sulfur</keyword>
<evidence type="ECO:0000256" key="2">
    <source>
        <dbReference type="ARBA" id="ARBA00022723"/>
    </source>
</evidence>
<feature type="domain" description="4Fe-4S ferredoxin-type" evidence="5">
    <location>
        <begin position="115"/>
        <end position="137"/>
    </location>
</feature>
<dbReference type="InterPro" id="IPR050572">
    <property type="entry name" value="Fe-S_Ferredoxin"/>
</dbReference>
<dbReference type="Proteomes" id="UP000292580">
    <property type="component" value="Unassembled WGS sequence"/>
</dbReference>
<evidence type="ECO:0000256" key="1">
    <source>
        <dbReference type="ARBA" id="ARBA00022485"/>
    </source>
</evidence>
<dbReference type="PANTHER" id="PTHR43687:SF1">
    <property type="entry name" value="FERREDOXIN III"/>
    <property type="match status" value="1"/>
</dbReference>
<comment type="caution">
    <text evidence="6">The sequence shown here is derived from an EMBL/GenBank/DDBJ whole genome shotgun (WGS) entry which is preliminary data.</text>
</comment>